<dbReference type="PANTHER" id="PTHR23520:SF5">
    <property type="entry name" value="TRANSPORTER, PUTATIVE (AFU_ORTHOLOGUE AFUA_3G04000)-RELATED"/>
    <property type="match status" value="1"/>
</dbReference>
<dbReference type="PANTHER" id="PTHR23520">
    <property type="entry name" value="TRANSPORTER, PUTATIVE (AFU_ORTHOLOGUE AFUA_3G04000)-RELATED"/>
    <property type="match status" value="1"/>
</dbReference>
<keyword evidence="1" id="KW-1133">Transmembrane helix</keyword>
<keyword evidence="1" id="KW-0812">Transmembrane</keyword>
<protein>
    <submittedName>
        <fullName evidence="2">MFS transporter</fullName>
    </submittedName>
</protein>
<feature type="transmembrane region" description="Helical" evidence="1">
    <location>
        <begin position="131"/>
        <end position="148"/>
    </location>
</feature>
<dbReference type="AlphaFoldDB" id="A0A8T3UZD1"/>
<dbReference type="InterPro" id="IPR011701">
    <property type="entry name" value="MFS"/>
</dbReference>
<feature type="transmembrane region" description="Helical" evidence="1">
    <location>
        <begin position="207"/>
        <end position="230"/>
    </location>
</feature>
<keyword evidence="1" id="KW-0472">Membrane</keyword>
<dbReference type="SUPFAM" id="SSF103473">
    <property type="entry name" value="MFS general substrate transporter"/>
    <property type="match status" value="1"/>
</dbReference>
<dbReference type="Gene3D" id="1.20.1250.20">
    <property type="entry name" value="MFS general substrate transporter like domains"/>
    <property type="match status" value="1"/>
</dbReference>
<proteinExistence type="predicted"/>
<name>A0A8T3UZD1_9ARCH</name>
<evidence type="ECO:0000256" key="1">
    <source>
        <dbReference type="SAM" id="Phobius"/>
    </source>
</evidence>
<organism evidence="2 3">
    <name type="scientific">Candidatus Acidifodinimicrobium mancum</name>
    <dbReference type="NCBI Taxonomy" id="2898728"/>
    <lineage>
        <taxon>Archaea</taxon>
        <taxon>Candidatus Parvarchaeota</taxon>
        <taxon>Candidatus Acidifodinimicrobiaceae</taxon>
        <taxon>Candidatus Acidifodinimicrobium</taxon>
    </lineage>
</organism>
<feature type="transmembrane region" description="Helical" evidence="1">
    <location>
        <begin position="91"/>
        <end position="110"/>
    </location>
</feature>
<feature type="transmembrane region" description="Helical" evidence="1">
    <location>
        <begin position="277"/>
        <end position="297"/>
    </location>
</feature>
<accession>A0A8T3UZD1</accession>
<gene>
    <name evidence="2" type="ORF">IHE50_02090</name>
</gene>
<dbReference type="EMBL" id="JADFAQ010000028">
    <property type="protein sequence ID" value="MBE5728184.1"/>
    <property type="molecule type" value="Genomic_DNA"/>
</dbReference>
<dbReference type="Pfam" id="PF07690">
    <property type="entry name" value="MFS_1"/>
    <property type="match status" value="1"/>
</dbReference>
<sequence length="383" mass="42834">MKNTTVLLSTKVLRAFSVGFISIVLPLYLSSLGFSKLEVGLVFTLIIATSATFTMFSHRFAHFIGRRNSLMMFSFITAISSLIMFFTENAIVFVIFTLLSLISVNGTDIGPTFSLENAAFSDSAKGKNPKYFSIYNVFGGIAIAAGSLSVSLPDVYIKDFFLVLFSLSLLSGLLYLMLKGEKKENATKRIVIPEIDRKKINRLAELFSIDSFGGGFTLQAMIAYFFFIRFGLTESYLGYIFFFANVLVISSYFFSYHLSKRIGLVNTMVFTHLPSNVFLILIAFSPTAIIAVIFYLLRMSLAEMDVPPRQAYTMMVIRKRYRNKAAATTTAARMYTQSISPVISGQLMQVVSNGSPFLFGGSLKIIYDLLLFKSFRKIKTVSR</sequence>
<feature type="transmembrane region" description="Helical" evidence="1">
    <location>
        <begin position="160"/>
        <end position="178"/>
    </location>
</feature>
<reference evidence="2 3" key="1">
    <citation type="submission" date="2020-09" db="EMBL/GenBank/DDBJ databases">
        <title>Genomic characterization of a novel Parvarchaeota family in acid mine drainage sediments.</title>
        <authorList>
            <person name="Luo Z.-H."/>
        </authorList>
    </citation>
    <scope>NUCLEOTIDE SEQUENCE [LARGE SCALE GENOMIC DNA]</scope>
    <source>
        <strain evidence="2">TL1-5_bins.178</strain>
    </source>
</reference>
<evidence type="ECO:0000313" key="2">
    <source>
        <dbReference type="EMBL" id="MBE5728184.1"/>
    </source>
</evidence>
<feature type="transmembrane region" description="Helical" evidence="1">
    <location>
        <begin position="37"/>
        <end position="56"/>
    </location>
</feature>
<dbReference type="Proteomes" id="UP000763484">
    <property type="component" value="Unassembled WGS sequence"/>
</dbReference>
<dbReference type="InterPro" id="IPR036259">
    <property type="entry name" value="MFS_trans_sf"/>
</dbReference>
<comment type="caution">
    <text evidence="2">The sequence shown here is derived from an EMBL/GenBank/DDBJ whole genome shotgun (WGS) entry which is preliminary data.</text>
</comment>
<evidence type="ECO:0000313" key="3">
    <source>
        <dbReference type="Proteomes" id="UP000763484"/>
    </source>
</evidence>
<dbReference type="GO" id="GO:0022857">
    <property type="term" value="F:transmembrane transporter activity"/>
    <property type="evidence" value="ECO:0007669"/>
    <property type="project" value="InterPro"/>
</dbReference>
<feature type="transmembrane region" description="Helical" evidence="1">
    <location>
        <begin position="236"/>
        <end position="256"/>
    </location>
</feature>
<feature type="transmembrane region" description="Helical" evidence="1">
    <location>
        <begin position="12"/>
        <end position="31"/>
    </location>
</feature>